<dbReference type="PROSITE" id="PS51688">
    <property type="entry name" value="ICA"/>
    <property type="match status" value="1"/>
</dbReference>
<dbReference type="VEuPathDB" id="AmoebaDB:EHI5A_010660"/>
<comment type="caution">
    <text evidence="4">The sequence shown here is derived from an EMBL/GenBank/DDBJ whole genome shotgun (WGS) entry which is preliminary data.</text>
</comment>
<keyword evidence="1" id="KW-0175">Coiled coil</keyword>
<dbReference type="EMBL" id="BDEQ01000001">
    <property type="protein sequence ID" value="GAT96742.1"/>
    <property type="molecule type" value="Genomic_DNA"/>
</dbReference>
<dbReference type="VEuPathDB" id="AmoebaDB:EHI_122890"/>
<dbReference type="VEuPathDB" id="AmoebaDB:KM1_010770"/>
<reference evidence="4 5" key="1">
    <citation type="submission" date="2016-05" db="EMBL/GenBank/DDBJ databases">
        <title>First whole genome sequencing of Entamoeba histolytica HM1:IMSS-clone-6.</title>
        <authorList>
            <person name="Mukherjee Avik.K."/>
            <person name="Izumyama S."/>
            <person name="Nakada-Tsukui K."/>
            <person name="Nozaki T."/>
        </authorList>
    </citation>
    <scope>NUCLEOTIDE SEQUENCE [LARGE SCALE GENOMIC DNA]</scope>
    <source>
        <strain evidence="4 5">HM1:IMSS clone 6</strain>
    </source>
</reference>
<accession>A0A5K1U3N5</accession>
<dbReference type="PANTHER" id="PTHR13029">
    <property type="match status" value="1"/>
</dbReference>
<dbReference type="VEuPathDB" id="AmoebaDB:EHI7A_004800"/>
<sequence length="612" mass="71383">MNGGGGIVNVPVKEIPRTLKQRKKNWKCNYPGCNEPPKTRYNCYAHVWDSHIKQFLAEEGNNPDNMLLTSFKNSNEKDKIKKICERYMIKLVDKTQGRQTYPFAFTETIAPLIGVALNELQKKESQNKNKQEQEEKRIRSIEEKREFLGHNEIIKTDSETTENILNNSQEYQIVEEGNNEEYKINELLKIKGIRNKVQQLYMLGEIFSNEGFLVRSDERNKKEIEKIDKALYGLKHLYGREFKYLRDPEDKARRYGFIAQEVKEIYPELVQIDEEGGLTVDYLGIIPIMVEALKEIEKESEKIRRNKKIESENLNLTINKTIKELIRIEKEFKEQKDEILKPIHKKEKRSTISHCFGPTYFVIFMSILFSISALIVPLISPVYLIEITLIFISCILWIFVIINNSEVKELIVKKESLKETFKENNWWSILQFTIWSIIITIIMSSITITLVVGIMGVLIAILYIISFISILTTLLLVYFNCSYNYKTLIICIVFSSFHVIALIALISAISLQPFHCFELTHYNILKSIQINVNQTIVPIALPLLPWNCYDPKFHYSTPLPNELELELETKYISRITPYLQGKVTQKVNYIGLIKLQCGITKIDYARIYLHAY</sequence>
<gene>
    <name evidence="4" type="ORF">CL6EHI_122890</name>
</gene>
<dbReference type="InterPro" id="IPR051577">
    <property type="entry name" value="MRF-like"/>
</dbReference>
<feature type="transmembrane region" description="Helical" evidence="2">
    <location>
        <begin position="454"/>
        <end position="479"/>
    </location>
</feature>
<evidence type="ECO:0000313" key="4">
    <source>
        <dbReference type="EMBL" id="GAT96742.1"/>
    </source>
</evidence>
<dbReference type="OMA" id="PSLPWNC"/>
<keyword evidence="2" id="KW-1133">Transmembrane helix</keyword>
<dbReference type="Pfam" id="PF13884">
    <property type="entry name" value="Peptidase_S74"/>
    <property type="match status" value="1"/>
</dbReference>
<protein>
    <recommendedName>
        <fullName evidence="3">Peptidase S74 domain-containing protein</fullName>
    </recommendedName>
</protein>
<name>A0A5K1U3N5_ENTHI</name>
<feature type="coiled-coil region" evidence="1">
    <location>
        <begin position="293"/>
        <end position="338"/>
    </location>
</feature>
<dbReference type="VEuPathDB" id="AmoebaDB:KM1_010660"/>
<evidence type="ECO:0000259" key="3">
    <source>
        <dbReference type="PROSITE" id="PS51688"/>
    </source>
</evidence>
<keyword evidence="2" id="KW-0812">Transmembrane</keyword>
<feature type="domain" description="Peptidase S74" evidence="3">
    <location>
        <begin position="216"/>
        <end position="313"/>
    </location>
</feature>
<evidence type="ECO:0000313" key="5">
    <source>
        <dbReference type="Proteomes" id="UP000078387"/>
    </source>
</evidence>
<dbReference type="Proteomes" id="UP000078387">
    <property type="component" value="Unassembled WGS sequence"/>
</dbReference>
<feature type="coiled-coil region" evidence="1">
    <location>
        <begin position="113"/>
        <end position="143"/>
    </location>
</feature>
<dbReference type="InterPro" id="IPR030392">
    <property type="entry name" value="S74_ICA"/>
</dbReference>
<dbReference type="VEuPathDB" id="AmoebaDB:EHI8A_077820"/>
<proteinExistence type="predicted"/>
<keyword evidence="2" id="KW-0472">Membrane</keyword>
<dbReference type="AlphaFoldDB" id="A0A5K1U3N5"/>
<feature type="transmembrane region" description="Helical" evidence="2">
    <location>
        <begin position="355"/>
        <end position="376"/>
    </location>
</feature>
<evidence type="ECO:0000256" key="2">
    <source>
        <dbReference type="SAM" id="Phobius"/>
    </source>
</evidence>
<evidence type="ECO:0000256" key="1">
    <source>
        <dbReference type="SAM" id="Coils"/>
    </source>
</evidence>
<feature type="transmembrane region" description="Helical" evidence="2">
    <location>
        <begin position="426"/>
        <end position="448"/>
    </location>
</feature>
<feature type="transmembrane region" description="Helical" evidence="2">
    <location>
        <begin position="488"/>
        <end position="511"/>
    </location>
</feature>
<organism evidence="4 5">
    <name type="scientific">Entamoeba histolytica</name>
    <dbReference type="NCBI Taxonomy" id="5759"/>
    <lineage>
        <taxon>Eukaryota</taxon>
        <taxon>Amoebozoa</taxon>
        <taxon>Evosea</taxon>
        <taxon>Archamoebae</taxon>
        <taxon>Mastigamoebida</taxon>
        <taxon>Entamoebidae</taxon>
        <taxon>Entamoeba</taxon>
    </lineage>
</organism>
<dbReference type="PANTHER" id="PTHR13029:SF21">
    <property type="entry name" value="PEPTIDASE S74 DOMAIN-CONTAINING PROTEIN"/>
    <property type="match status" value="1"/>
</dbReference>
<feature type="transmembrane region" description="Helical" evidence="2">
    <location>
        <begin position="382"/>
        <end position="405"/>
    </location>
</feature>